<comment type="caution">
    <text evidence="3">The sequence shown here is derived from an EMBL/GenBank/DDBJ whole genome shotgun (WGS) entry which is preliminary data.</text>
</comment>
<gene>
    <name evidence="3" type="ORF">DFJ69_4185</name>
</gene>
<dbReference type="InterPro" id="IPR014729">
    <property type="entry name" value="Rossmann-like_a/b/a_fold"/>
</dbReference>
<dbReference type="OrthoDB" id="6174426at2"/>
<dbReference type="InterPro" id="IPR006015">
    <property type="entry name" value="Universal_stress_UspA"/>
</dbReference>
<evidence type="ECO:0000256" key="1">
    <source>
        <dbReference type="ARBA" id="ARBA00008791"/>
    </source>
</evidence>
<dbReference type="Pfam" id="PF00582">
    <property type="entry name" value="Usp"/>
    <property type="match status" value="1"/>
</dbReference>
<dbReference type="EMBL" id="QTTT01000001">
    <property type="protein sequence ID" value="REE98692.1"/>
    <property type="molecule type" value="Genomic_DNA"/>
</dbReference>
<dbReference type="RefSeq" id="WP_116024117.1">
    <property type="nucleotide sequence ID" value="NZ_QTTT01000001.1"/>
</dbReference>
<comment type="similarity">
    <text evidence="1">Belongs to the universal stress protein A family.</text>
</comment>
<dbReference type="InterPro" id="IPR006016">
    <property type="entry name" value="UspA"/>
</dbReference>
<evidence type="ECO:0000313" key="3">
    <source>
        <dbReference type="EMBL" id="REE98692.1"/>
    </source>
</evidence>
<dbReference type="PANTHER" id="PTHR31964:SF113">
    <property type="entry name" value="USPA DOMAIN-CONTAINING PROTEIN"/>
    <property type="match status" value="1"/>
</dbReference>
<name>A0A3D9SRX8_9ACTN</name>
<dbReference type="AlphaFoldDB" id="A0A3D9SRX8"/>
<dbReference type="Proteomes" id="UP000256661">
    <property type="component" value="Unassembled WGS sequence"/>
</dbReference>
<evidence type="ECO:0000313" key="4">
    <source>
        <dbReference type="Proteomes" id="UP000256661"/>
    </source>
</evidence>
<dbReference type="PRINTS" id="PR01438">
    <property type="entry name" value="UNVRSLSTRESS"/>
</dbReference>
<evidence type="ECO:0000259" key="2">
    <source>
        <dbReference type="Pfam" id="PF00582"/>
    </source>
</evidence>
<feature type="domain" description="UspA" evidence="2">
    <location>
        <begin position="4"/>
        <end position="138"/>
    </location>
</feature>
<keyword evidence="4" id="KW-1185">Reference proteome</keyword>
<dbReference type="Gene3D" id="3.40.50.620">
    <property type="entry name" value="HUPs"/>
    <property type="match status" value="1"/>
</dbReference>
<dbReference type="PANTHER" id="PTHR31964">
    <property type="entry name" value="ADENINE NUCLEOTIDE ALPHA HYDROLASES-LIKE SUPERFAMILY PROTEIN"/>
    <property type="match status" value="1"/>
</dbReference>
<dbReference type="SUPFAM" id="SSF52402">
    <property type="entry name" value="Adenine nucleotide alpha hydrolases-like"/>
    <property type="match status" value="1"/>
</dbReference>
<protein>
    <submittedName>
        <fullName evidence="3">Nucleotide-binding universal stress UspA family protein</fullName>
    </submittedName>
</protein>
<accession>A0A3D9SRX8</accession>
<reference evidence="3 4" key="1">
    <citation type="submission" date="2018-08" db="EMBL/GenBank/DDBJ databases">
        <title>Sequencing the genomes of 1000 actinobacteria strains.</title>
        <authorList>
            <person name="Klenk H.-P."/>
        </authorList>
    </citation>
    <scope>NUCLEOTIDE SEQUENCE [LARGE SCALE GENOMIC DNA]</scope>
    <source>
        <strain evidence="3 4">DSM 43927</strain>
    </source>
</reference>
<proteinExistence type="inferred from homology"/>
<sequence>MGTGRIVVGVDGSDESKAALRWAARQAEATGAWLEPITAWDIPVTFGVPVYEEEIDLSDSAGATLSATAEEVLGPDPAMVVTPVVVRGHPARALVEASVGAELLVVGSRGRGGFLGALLGSTSTYCVHHAKCPIVVLRAEEDEDPPVEKGDPAV</sequence>
<organism evidence="3 4">
    <name type="scientific">Thermomonospora umbrina</name>
    <dbReference type="NCBI Taxonomy" id="111806"/>
    <lineage>
        <taxon>Bacteria</taxon>
        <taxon>Bacillati</taxon>
        <taxon>Actinomycetota</taxon>
        <taxon>Actinomycetes</taxon>
        <taxon>Streptosporangiales</taxon>
        <taxon>Thermomonosporaceae</taxon>
        <taxon>Thermomonospora</taxon>
    </lineage>
</organism>